<dbReference type="PANTHER" id="PTHR42076">
    <property type="entry name" value="CYANOVIRIN-N HOMOLOG"/>
    <property type="match status" value="1"/>
</dbReference>
<name>A0A5N6XKK7_9EURO</name>
<dbReference type="SUPFAM" id="SSF51322">
    <property type="entry name" value="Cyanovirin-N"/>
    <property type="match status" value="1"/>
</dbReference>
<evidence type="ECO:0000313" key="3">
    <source>
        <dbReference type="Proteomes" id="UP000325945"/>
    </source>
</evidence>
<dbReference type="EMBL" id="ML741764">
    <property type="protein sequence ID" value="KAE8332649.1"/>
    <property type="molecule type" value="Genomic_DNA"/>
</dbReference>
<proteinExistence type="predicted"/>
<evidence type="ECO:0000259" key="1">
    <source>
        <dbReference type="SMART" id="SM01111"/>
    </source>
</evidence>
<dbReference type="AlphaFoldDB" id="A0A5N6XKK7"/>
<dbReference type="InterPro" id="IPR036673">
    <property type="entry name" value="Cyanovirin-N_sf"/>
</dbReference>
<dbReference type="PANTHER" id="PTHR42076:SF1">
    <property type="entry name" value="CYANOVIRIN-N DOMAIN-CONTAINING PROTEIN"/>
    <property type="match status" value="1"/>
</dbReference>
<dbReference type="Gene3D" id="2.30.60.10">
    <property type="entry name" value="Cyanovirin-N"/>
    <property type="match status" value="1"/>
</dbReference>
<accession>A0A5N6XKK7</accession>
<organism evidence="2 3">
    <name type="scientific">Aspergillus sergii</name>
    <dbReference type="NCBI Taxonomy" id="1034303"/>
    <lineage>
        <taxon>Eukaryota</taxon>
        <taxon>Fungi</taxon>
        <taxon>Dikarya</taxon>
        <taxon>Ascomycota</taxon>
        <taxon>Pezizomycotina</taxon>
        <taxon>Eurotiomycetes</taxon>
        <taxon>Eurotiomycetidae</taxon>
        <taxon>Eurotiales</taxon>
        <taxon>Aspergillaceae</taxon>
        <taxon>Aspergillus</taxon>
        <taxon>Aspergillus subgen. Circumdati</taxon>
    </lineage>
</organism>
<dbReference type="Proteomes" id="UP000325945">
    <property type="component" value="Unassembled WGS sequence"/>
</dbReference>
<keyword evidence="3" id="KW-1185">Reference proteome</keyword>
<gene>
    <name evidence="2" type="ORF">BDV39DRAFT_199647</name>
</gene>
<sequence>MSFEKSCLDIRLEPRYDCTVLLARARVDEGDEYVDAELFLDQGITNDNGRFSRDSSSFTESAENIHLEFRDDGVWLIADLWDHLRRHIERQAINLSEHIENQDGDLDFLIGGINQSYK</sequence>
<dbReference type="SMART" id="SM01111">
    <property type="entry name" value="CVNH"/>
    <property type="match status" value="1"/>
</dbReference>
<reference evidence="3" key="1">
    <citation type="submission" date="2019-04" db="EMBL/GenBank/DDBJ databases">
        <title>Friends and foes A comparative genomics studyof 23 Aspergillus species from section Flavi.</title>
        <authorList>
            <consortium name="DOE Joint Genome Institute"/>
            <person name="Kjaerbolling I."/>
            <person name="Vesth T."/>
            <person name="Frisvad J.C."/>
            <person name="Nybo J.L."/>
            <person name="Theobald S."/>
            <person name="Kildgaard S."/>
            <person name="Isbrandt T."/>
            <person name="Kuo A."/>
            <person name="Sato A."/>
            <person name="Lyhne E.K."/>
            <person name="Kogle M.E."/>
            <person name="Wiebenga A."/>
            <person name="Kun R.S."/>
            <person name="Lubbers R.J."/>
            <person name="Makela M.R."/>
            <person name="Barry K."/>
            <person name="Chovatia M."/>
            <person name="Clum A."/>
            <person name="Daum C."/>
            <person name="Haridas S."/>
            <person name="He G."/>
            <person name="LaButti K."/>
            <person name="Lipzen A."/>
            <person name="Mondo S."/>
            <person name="Riley R."/>
            <person name="Salamov A."/>
            <person name="Simmons B.A."/>
            <person name="Magnuson J.K."/>
            <person name="Henrissat B."/>
            <person name="Mortensen U.H."/>
            <person name="Larsen T.O."/>
            <person name="Devries R.P."/>
            <person name="Grigoriev I.V."/>
            <person name="Machida M."/>
            <person name="Baker S.E."/>
            <person name="Andersen M.R."/>
        </authorList>
    </citation>
    <scope>NUCLEOTIDE SEQUENCE [LARGE SCALE GENOMIC DNA]</scope>
    <source>
        <strain evidence="3">CBS 130017</strain>
    </source>
</reference>
<dbReference type="Pfam" id="PF08881">
    <property type="entry name" value="CVNH"/>
    <property type="match status" value="1"/>
</dbReference>
<feature type="domain" description="Cyanovirin-N" evidence="1">
    <location>
        <begin position="2"/>
        <end position="108"/>
    </location>
</feature>
<dbReference type="InterPro" id="IPR011058">
    <property type="entry name" value="Cyanovirin-N"/>
</dbReference>
<evidence type="ECO:0000313" key="2">
    <source>
        <dbReference type="EMBL" id="KAE8332649.1"/>
    </source>
</evidence>
<protein>
    <submittedName>
        <fullName evidence="2">Cyanovirin-N</fullName>
    </submittedName>
</protein>